<dbReference type="HOGENOM" id="CLU_203382_0_0_1"/>
<dbReference type="PROSITE" id="PS51257">
    <property type="entry name" value="PROKAR_LIPOPROTEIN"/>
    <property type="match status" value="1"/>
</dbReference>
<sequence length="70" mass="7257">MARTSIFRLGSAFNAALLACIILKHISLALARSAARHVCMAFLMPIMILHRGANPAGGDVVAGIPSAVSL</sequence>
<reference evidence="2" key="1">
    <citation type="journal article" date="2012" name="Nat. Genet.">
        <title>Lifestyle transitions in plant pathogenic Colletotrichum fungi deciphered by genome and transcriptome analyses.</title>
        <authorList>
            <person name="O'Connell R.J."/>
            <person name="Thon M.R."/>
            <person name="Hacquard S."/>
            <person name="Amyotte S.G."/>
            <person name="Kleemann J."/>
            <person name="Torres M.F."/>
            <person name="Damm U."/>
            <person name="Buiate E.A."/>
            <person name="Epstein L."/>
            <person name="Alkan N."/>
            <person name="Altmueller J."/>
            <person name="Alvarado-Balderrama L."/>
            <person name="Bauser C.A."/>
            <person name="Becker C."/>
            <person name="Birren B.W."/>
            <person name="Chen Z."/>
            <person name="Choi J."/>
            <person name="Crouch J.A."/>
            <person name="Duvick J.P."/>
            <person name="Farman M.A."/>
            <person name="Gan P."/>
            <person name="Heiman D."/>
            <person name="Henrissat B."/>
            <person name="Howard R.J."/>
            <person name="Kabbage M."/>
            <person name="Koch C."/>
            <person name="Kracher B."/>
            <person name="Kubo Y."/>
            <person name="Law A.D."/>
            <person name="Lebrun M.-H."/>
            <person name="Lee Y.-H."/>
            <person name="Miyara I."/>
            <person name="Moore N."/>
            <person name="Neumann U."/>
            <person name="Nordstroem K."/>
            <person name="Panaccione D.G."/>
            <person name="Panstruga R."/>
            <person name="Place M."/>
            <person name="Proctor R.H."/>
            <person name="Prusky D."/>
            <person name="Rech G."/>
            <person name="Reinhardt R."/>
            <person name="Rollins J.A."/>
            <person name="Rounsley S."/>
            <person name="Schardl C.L."/>
            <person name="Schwartz D.C."/>
            <person name="Shenoy N."/>
            <person name="Shirasu K."/>
            <person name="Sikhakolli U.R."/>
            <person name="Stueber K."/>
            <person name="Sukno S.A."/>
            <person name="Sweigard J.A."/>
            <person name="Takano Y."/>
            <person name="Takahara H."/>
            <person name="Trail F."/>
            <person name="van der Does H.C."/>
            <person name="Voll L.M."/>
            <person name="Will I."/>
            <person name="Young S."/>
            <person name="Zeng Q."/>
            <person name="Zhang J."/>
            <person name="Zhou S."/>
            <person name="Dickman M.B."/>
            <person name="Schulze-Lefert P."/>
            <person name="Ver Loren van Themaat E."/>
            <person name="Ma L.-J."/>
            <person name="Vaillancourt L.J."/>
        </authorList>
    </citation>
    <scope>NUCLEOTIDE SEQUENCE [LARGE SCALE GENOMIC DNA]</scope>
    <source>
        <strain evidence="2">M1.001 / M2 / FGSC 10212</strain>
    </source>
</reference>
<dbReference type="Proteomes" id="UP000008782">
    <property type="component" value="Unassembled WGS sequence"/>
</dbReference>
<evidence type="ECO:0000313" key="1">
    <source>
        <dbReference type="EMBL" id="EFQ34934.1"/>
    </source>
</evidence>
<evidence type="ECO:0000313" key="2">
    <source>
        <dbReference type="Proteomes" id="UP000008782"/>
    </source>
</evidence>
<dbReference type="eggNOG" id="ENOG502T5X2">
    <property type="taxonomic scope" value="Eukaryota"/>
</dbReference>
<proteinExistence type="predicted"/>
<dbReference type="GeneID" id="24415443"/>
<dbReference type="EMBL" id="GG697385">
    <property type="protein sequence ID" value="EFQ34934.1"/>
    <property type="molecule type" value="Genomic_DNA"/>
</dbReference>
<name>E3QVP6_COLGM</name>
<dbReference type="AlphaFoldDB" id="E3QVP6"/>
<dbReference type="VEuPathDB" id="FungiDB:GLRG_10078"/>
<organism evidence="2">
    <name type="scientific">Colletotrichum graminicola (strain M1.001 / M2 / FGSC 10212)</name>
    <name type="common">Maize anthracnose fungus</name>
    <name type="synonym">Glomerella graminicola</name>
    <dbReference type="NCBI Taxonomy" id="645133"/>
    <lineage>
        <taxon>Eukaryota</taxon>
        <taxon>Fungi</taxon>
        <taxon>Dikarya</taxon>
        <taxon>Ascomycota</taxon>
        <taxon>Pezizomycotina</taxon>
        <taxon>Sordariomycetes</taxon>
        <taxon>Hypocreomycetidae</taxon>
        <taxon>Glomerellales</taxon>
        <taxon>Glomerellaceae</taxon>
        <taxon>Colletotrichum</taxon>
        <taxon>Colletotrichum graminicola species complex</taxon>
    </lineage>
</organism>
<accession>E3QVP6</accession>
<dbReference type="OrthoDB" id="4823799at2759"/>
<gene>
    <name evidence="1" type="ORF">GLRG_10078</name>
</gene>
<keyword evidence="2" id="KW-1185">Reference proteome</keyword>
<dbReference type="RefSeq" id="XP_008098954.1">
    <property type="nucleotide sequence ID" value="XM_008100763.1"/>
</dbReference>
<protein>
    <submittedName>
        <fullName evidence="1">Uncharacterized protein</fullName>
    </submittedName>
</protein>